<feature type="transmembrane region" description="Helical" evidence="11">
    <location>
        <begin position="45"/>
        <end position="68"/>
    </location>
</feature>
<keyword evidence="5 11" id="KW-0812">Transmembrane</keyword>
<feature type="transmembrane region" description="Helical" evidence="11">
    <location>
        <begin position="218"/>
        <end position="239"/>
    </location>
</feature>
<name>A0AAD7CC09_9AGAR</name>
<evidence type="ECO:0000313" key="12">
    <source>
        <dbReference type="EMBL" id="KAJ7644406.1"/>
    </source>
</evidence>
<evidence type="ECO:0000256" key="2">
    <source>
        <dbReference type="ARBA" id="ARBA00009274"/>
    </source>
</evidence>
<feature type="transmembrane region" description="Helical" evidence="11">
    <location>
        <begin position="180"/>
        <end position="206"/>
    </location>
</feature>
<dbReference type="PANTHER" id="PTHR35329:SF2">
    <property type="entry name" value="CHITIN SYNTHASE EXPORT CHAPERONE"/>
    <property type="match status" value="1"/>
</dbReference>
<evidence type="ECO:0000256" key="9">
    <source>
        <dbReference type="ARBA" id="ARBA00023136"/>
    </source>
</evidence>
<comment type="similarity">
    <text evidence="2">Belongs to the CHS7 family.</text>
</comment>
<protein>
    <recommendedName>
        <fullName evidence="3">Chitin synthase export chaperone</fullName>
    </recommendedName>
</protein>
<feature type="transmembrane region" description="Helical" evidence="11">
    <location>
        <begin position="245"/>
        <end position="265"/>
    </location>
</feature>
<sequence length="374" mass="40854">MGMKFGSFDSICETAALVICPLVGTDNGIDPSCYSRNVDIGGTLIFQPSTCCVHIAAIIMTIIMILHIRSKYTAVGRKEIVTFFYMYAFIELLAIFLDSGIIPTSNAVYLWFAAVYTGLIAAAYTCILINGFVGFQFAEDGTPLSLWLLRISCLVVFGLSFFVAVATFKKIAGFDYTKPIGLWIVYILWPLLCTVIYVVSQLVLVFRTLDDRWPIGDIIFGAFFFAAAQALLFGFSVTICNAVKHYIDGLFFSTLCMLLSVMMVYKYWDSITREDLEFSVGSKAAVWEVKDPLLAAGGNGPDYALAGGNYAGTAHYNYSEEDTASNFHGGGTPASLVGGVSGGQLYQGAGFNPYQQQAAHQRGRGYPPGAEREY</sequence>
<dbReference type="Pfam" id="PF12271">
    <property type="entry name" value="Chs7"/>
    <property type="match status" value="1"/>
</dbReference>
<keyword evidence="13" id="KW-1185">Reference proteome</keyword>
<dbReference type="InterPro" id="IPR022057">
    <property type="entry name" value="Chs7"/>
</dbReference>
<evidence type="ECO:0000256" key="8">
    <source>
        <dbReference type="ARBA" id="ARBA00022989"/>
    </source>
</evidence>
<accession>A0AAD7CC09</accession>
<feature type="transmembrane region" description="Helical" evidence="11">
    <location>
        <begin position="147"/>
        <end position="168"/>
    </location>
</feature>
<evidence type="ECO:0000256" key="7">
    <source>
        <dbReference type="ARBA" id="ARBA00022927"/>
    </source>
</evidence>
<keyword evidence="9 11" id="KW-0472">Membrane</keyword>
<comment type="subcellular location">
    <subcellularLocation>
        <location evidence="1">Endoplasmic reticulum membrane</location>
        <topology evidence="1">Multi-pass membrane protein</topology>
    </subcellularLocation>
</comment>
<feature type="transmembrane region" description="Helical" evidence="11">
    <location>
        <begin position="108"/>
        <end position="135"/>
    </location>
</feature>
<dbReference type="PANTHER" id="PTHR35329">
    <property type="entry name" value="CHITIN SYNTHASE EXPORT CHAPERONE"/>
    <property type="match status" value="1"/>
</dbReference>
<keyword evidence="6" id="KW-0256">Endoplasmic reticulum</keyword>
<keyword evidence="4" id="KW-0813">Transport</keyword>
<evidence type="ECO:0000256" key="3">
    <source>
        <dbReference type="ARBA" id="ARBA00018354"/>
    </source>
</evidence>
<evidence type="ECO:0000256" key="6">
    <source>
        <dbReference type="ARBA" id="ARBA00022824"/>
    </source>
</evidence>
<feature type="transmembrane region" description="Helical" evidence="11">
    <location>
        <begin position="80"/>
        <end position="102"/>
    </location>
</feature>
<evidence type="ECO:0000256" key="4">
    <source>
        <dbReference type="ARBA" id="ARBA00022448"/>
    </source>
</evidence>
<dbReference type="AlphaFoldDB" id="A0AAD7CC09"/>
<organism evidence="12 13">
    <name type="scientific">Roridomyces roridus</name>
    <dbReference type="NCBI Taxonomy" id="1738132"/>
    <lineage>
        <taxon>Eukaryota</taxon>
        <taxon>Fungi</taxon>
        <taxon>Dikarya</taxon>
        <taxon>Basidiomycota</taxon>
        <taxon>Agaricomycotina</taxon>
        <taxon>Agaricomycetes</taxon>
        <taxon>Agaricomycetidae</taxon>
        <taxon>Agaricales</taxon>
        <taxon>Marasmiineae</taxon>
        <taxon>Mycenaceae</taxon>
        <taxon>Roridomyces</taxon>
    </lineage>
</organism>
<comment type="caution">
    <text evidence="12">The sequence shown here is derived from an EMBL/GenBank/DDBJ whole genome shotgun (WGS) entry which is preliminary data.</text>
</comment>
<dbReference type="GO" id="GO:0051082">
    <property type="term" value="F:unfolded protein binding"/>
    <property type="evidence" value="ECO:0007669"/>
    <property type="project" value="TreeGrafter"/>
</dbReference>
<evidence type="ECO:0000256" key="5">
    <source>
        <dbReference type="ARBA" id="ARBA00022692"/>
    </source>
</evidence>
<gene>
    <name evidence="12" type="ORF">FB45DRAFT_897838</name>
</gene>
<dbReference type="GO" id="GO:0006457">
    <property type="term" value="P:protein folding"/>
    <property type="evidence" value="ECO:0007669"/>
    <property type="project" value="TreeGrafter"/>
</dbReference>
<evidence type="ECO:0000256" key="1">
    <source>
        <dbReference type="ARBA" id="ARBA00004477"/>
    </source>
</evidence>
<keyword evidence="8 11" id="KW-1133">Transmembrane helix</keyword>
<evidence type="ECO:0000313" key="13">
    <source>
        <dbReference type="Proteomes" id="UP001221142"/>
    </source>
</evidence>
<proteinExistence type="inferred from homology"/>
<keyword evidence="10" id="KW-0961">Cell wall biogenesis/degradation</keyword>
<keyword evidence="7" id="KW-0653">Protein transport</keyword>
<reference evidence="12" key="1">
    <citation type="submission" date="2023-03" db="EMBL/GenBank/DDBJ databases">
        <title>Massive genome expansion in bonnet fungi (Mycena s.s.) driven by repeated elements and novel gene families across ecological guilds.</title>
        <authorList>
            <consortium name="Lawrence Berkeley National Laboratory"/>
            <person name="Harder C.B."/>
            <person name="Miyauchi S."/>
            <person name="Viragh M."/>
            <person name="Kuo A."/>
            <person name="Thoen E."/>
            <person name="Andreopoulos B."/>
            <person name="Lu D."/>
            <person name="Skrede I."/>
            <person name="Drula E."/>
            <person name="Henrissat B."/>
            <person name="Morin E."/>
            <person name="Kohler A."/>
            <person name="Barry K."/>
            <person name="LaButti K."/>
            <person name="Morin E."/>
            <person name="Salamov A."/>
            <person name="Lipzen A."/>
            <person name="Mereny Z."/>
            <person name="Hegedus B."/>
            <person name="Baldrian P."/>
            <person name="Stursova M."/>
            <person name="Weitz H."/>
            <person name="Taylor A."/>
            <person name="Grigoriev I.V."/>
            <person name="Nagy L.G."/>
            <person name="Martin F."/>
            <person name="Kauserud H."/>
        </authorList>
    </citation>
    <scope>NUCLEOTIDE SEQUENCE</scope>
    <source>
        <strain evidence="12">9284</strain>
    </source>
</reference>
<evidence type="ECO:0000256" key="10">
    <source>
        <dbReference type="ARBA" id="ARBA00023316"/>
    </source>
</evidence>
<dbReference type="Proteomes" id="UP001221142">
    <property type="component" value="Unassembled WGS sequence"/>
</dbReference>
<dbReference type="GO" id="GO:0071555">
    <property type="term" value="P:cell wall organization"/>
    <property type="evidence" value="ECO:0007669"/>
    <property type="project" value="UniProtKB-KW"/>
</dbReference>
<dbReference type="GO" id="GO:0005789">
    <property type="term" value="C:endoplasmic reticulum membrane"/>
    <property type="evidence" value="ECO:0007669"/>
    <property type="project" value="UniProtKB-SubCell"/>
</dbReference>
<evidence type="ECO:0000256" key="11">
    <source>
        <dbReference type="SAM" id="Phobius"/>
    </source>
</evidence>
<dbReference type="GO" id="GO:0015031">
    <property type="term" value="P:protein transport"/>
    <property type="evidence" value="ECO:0007669"/>
    <property type="project" value="UniProtKB-KW"/>
</dbReference>
<dbReference type="EMBL" id="JARKIF010000003">
    <property type="protein sequence ID" value="KAJ7644406.1"/>
    <property type="molecule type" value="Genomic_DNA"/>
</dbReference>